<dbReference type="PANTHER" id="PTHR47245:SF1">
    <property type="entry name" value="FOLDASE PROTEIN PRSA"/>
    <property type="match status" value="1"/>
</dbReference>
<evidence type="ECO:0000256" key="4">
    <source>
        <dbReference type="ARBA" id="ARBA00022475"/>
    </source>
</evidence>
<evidence type="ECO:0000256" key="7">
    <source>
        <dbReference type="ARBA" id="ARBA00023136"/>
    </source>
</evidence>
<reference evidence="15 16" key="1">
    <citation type="submission" date="2016-10" db="EMBL/GenBank/DDBJ databases">
        <authorList>
            <person name="de Groot N.N."/>
        </authorList>
    </citation>
    <scope>NUCLEOTIDE SEQUENCE [LARGE SCALE GENOMIC DNA]</scope>
    <source>
        <strain evidence="15 16">DSM 20475</strain>
    </source>
</reference>
<comment type="catalytic activity">
    <reaction evidence="1 11">
        <text>[protein]-peptidylproline (omega=180) = [protein]-peptidylproline (omega=0)</text>
        <dbReference type="Rhea" id="RHEA:16237"/>
        <dbReference type="Rhea" id="RHEA-COMP:10747"/>
        <dbReference type="Rhea" id="RHEA-COMP:10748"/>
        <dbReference type="ChEBI" id="CHEBI:83833"/>
        <dbReference type="ChEBI" id="CHEBI:83834"/>
        <dbReference type="EC" id="5.2.1.8"/>
    </reaction>
</comment>
<evidence type="ECO:0000256" key="9">
    <source>
        <dbReference type="ARBA" id="ARBA00023235"/>
    </source>
</evidence>
<dbReference type="InterPro" id="IPR027304">
    <property type="entry name" value="Trigger_fact/SurA_dom_sf"/>
</dbReference>
<feature type="signal peptide" evidence="13">
    <location>
        <begin position="1"/>
        <end position="21"/>
    </location>
</feature>
<evidence type="ECO:0000256" key="13">
    <source>
        <dbReference type="SAM" id="SignalP"/>
    </source>
</evidence>
<dbReference type="InterPro" id="IPR000297">
    <property type="entry name" value="PPIase_PpiC"/>
</dbReference>
<dbReference type="PANTHER" id="PTHR47245">
    <property type="entry name" value="PEPTIDYLPROLYL ISOMERASE"/>
    <property type="match status" value="1"/>
</dbReference>
<dbReference type="InterPro" id="IPR023059">
    <property type="entry name" value="Foldase_PrsA"/>
</dbReference>
<protein>
    <recommendedName>
        <fullName evidence="11">Foldase protein PrsA</fullName>
        <ecNumber evidence="11">5.2.1.8</ecNumber>
    </recommendedName>
</protein>
<dbReference type="GO" id="GO:0006457">
    <property type="term" value="P:protein folding"/>
    <property type="evidence" value="ECO:0007669"/>
    <property type="project" value="UniProtKB-UniRule"/>
</dbReference>
<evidence type="ECO:0000313" key="16">
    <source>
        <dbReference type="Proteomes" id="UP000198995"/>
    </source>
</evidence>
<dbReference type="InterPro" id="IPR023058">
    <property type="entry name" value="PPIase_PpiC_CS"/>
</dbReference>
<name>A0A1G6ZIN6_PEPNI</name>
<dbReference type="GO" id="GO:0005886">
    <property type="term" value="C:plasma membrane"/>
    <property type="evidence" value="ECO:0007669"/>
    <property type="project" value="UniProtKB-SubCell"/>
</dbReference>
<dbReference type="Gene3D" id="1.10.4030.10">
    <property type="entry name" value="Porin chaperone SurA, peptide-binding domain"/>
    <property type="match status" value="1"/>
</dbReference>
<evidence type="ECO:0000259" key="14">
    <source>
        <dbReference type="PROSITE" id="PS50198"/>
    </source>
</evidence>
<evidence type="ECO:0000256" key="2">
    <source>
        <dbReference type="ARBA" id="ARBA00004193"/>
    </source>
</evidence>
<evidence type="ECO:0000256" key="5">
    <source>
        <dbReference type="ARBA" id="ARBA00022729"/>
    </source>
</evidence>
<evidence type="ECO:0000256" key="12">
    <source>
        <dbReference type="SAM" id="MobiDB-lite"/>
    </source>
</evidence>
<feature type="compositionally biased region" description="Low complexity" evidence="12">
    <location>
        <begin position="328"/>
        <end position="347"/>
    </location>
</feature>
<dbReference type="Pfam" id="PF13616">
    <property type="entry name" value="Rotamase_3"/>
    <property type="match status" value="1"/>
</dbReference>
<keyword evidence="6 11" id="KW-0697">Rotamase</keyword>
<dbReference type="InterPro" id="IPR050245">
    <property type="entry name" value="PrsA_foldase"/>
</dbReference>
<dbReference type="EMBL" id="FNAF01000013">
    <property type="protein sequence ID" value="SDE01416.1"/>
    <property type="molecule type" value="Genomic_DNA"/>
</dbReference>
<feature type="region of interest" description="Disordered" evidence="12">
    <location>
        <begin position="309"/>
        <end position="347"/>
    </location>
</feature>
<evidence type="ECO:0000256" key="8">
    <source>
        <dbReference type="ARBA" id="ARBA00023139"/>
    </source>
</evidence>
<dbReference type="HAMAP" id="MF_01145">
    <property type="entry name" value="Foldase_PrsA"/>
    <property type="match status" value="1"/>
</dbReference>
<evidence type="ECO:0000256" key="10">
    <source>
        <dbReference type="ARBA" id="ARBA00023288"/>
    </source>
</evidence>
<feature type="chain" id="PRO_5039053812" description="Foldase protein PrsA" evidence="13">
    <location>
        <begin position="22"/>
        <end position="347"/>
    </location>
</feature>
<dbReference type="PROSITE" id="PS50198">
    <property type="entry name" value="PPIC_PPIASE_2"/>
    <property type="match status" value="1"/>
</dbReference>
<keyword evidence="9 11" id="KW-0413">Isomerase</keyword>
<evidence type="ECO:0000256" key="3">
    <source>
        <dbReference type="ARBA" id="ARBA00006071"/>
    </source>
</evidence>
<dbReference type="GO" id="GO:0003755">
    <property type="term" value="F:peptidyl-prolyl cis-trans isomerase activity"/>
    <property type="evidence" value="ECO:0007669"/>
    <property type="project" value="UniProtKB-UniRule"/>
</dbReference>
<keyword evidence="4 11" id="KW-1003">Cell membrane</keyword>
<organism evidence="15 16">
    <name type="scientific">Peptococcus niger</name>
    <dbReference type="NCBI Taxonomy" id="2741"/>
    <lineage>
        <taxon>Bacteria</taxon>
        <taxon>Bacillati</taxon>
        <taxon>Bacillota</taxon>
        <taxon>Clostridia</taxon>
        <taxon>Eubacteriales</taxon>
        <taxon>Peptococcaceae</taxon>
        <taxon>Peptococcus</taxon>
    </lineage>
</organism>
<proteinExistence type="inferred from homology"/>
<evidence type="ECO:0000256" key="6">
    <source>
        <dbReference type="ARBA" id="ARBA00023110"/>
    </source>
</evidence>
<comment type="subcellular location">
    <subcellularLocation>
        <location evidence="2 11">Cell membrane</location>
        <topology evidence="2 11">Lipid-anchor</topology>
    </subcellularLocation>
</comment>
<dbReference type="SUPFAM" id="SSF54534">
    <property type="entry name" value="FKBP-like"/>
    <property type="match status" value="1"/>
</dbReference>
<accession>A0A1G6ZIN6</accession>
<keyword evidence="16" id="KW-1185">Reference proteome</keyword>
<evidence type="ECO:0000256" key="11">
    <source>
        <dbReference type="HAMAP-Rule" id="MF_01145"/>
    </source>
</evidence>
<dbReference type="AlphaFoldDB" id="A0A1G6ZIN6"/>
<keyword evidence="10 11" id="KW-0449">Lipoprotein</keyword>
<dbReference type="PROSITE" id="PS51257">
    <property type="entry name" value="PROKAR_LIPOPROTEIN"/>
    <property type="match status" value="1"/>
</dbReference>
<evidence type="ECO:0000313" key="15">
    <source>
        <dbReference type="EMBL" id="SDE01416.1"/>
    </source>
</evidence>
<comment type="similarity">
    <text evidence="3 11">Belongs to the PrsA family.</text>
</comment>
<sequence length="347" mass="39001">MKLKRTLALMMAGIMAFSVLAGCGSDGVNSGKTVIKVNDASLKTGYLDGRIDQMLTINQIKDGDAMADYYRAQIIDGLVTTELIRQEADRRNIKITDKDIEALRKKSIKSYGSEENFKSAMEKYKINDDQFDEMLKEQLRYEKLTDQLKKDIKVDPEKYYNENKDQFNVGEQVKASHILVKDEAKAKELIKKLNDGGDFAKLAKENSEDTASAEKGGELGYFSKDAMVAEFADAAFAMNPGDISTEPVKTQYGYHIIKVEDKKEPHQQSYDEVKADLTKQLQESEVKTKLQELVAKLKKDAKIEYLDDNYNPDKLMKKAQKQMEKQQQKSAAQSSAPAAQETSAAAK</sequence>
<keyword evidence="7 11" id="KW-0472">Membrane</keyword>
<dbReference type="PROSITE" id="PS01096">
    <property type="entry name" value="PPIC_PPIASE_1"/>
    <property type="match status" value="1"/>
</dbReference>
<dbReference type="Pfam" id="PF13624">
    <property type="entry name" value="SurA_N_3"/>
    <property type="match status" value="1"/>
</dbReference>
<evidence type="ECO:0000256" key="1">
    <source>
        <dbReference type="ARBA" id="ARBA00000971"/>
    </source>
</evidence>
<feature type="domain" description="PpiC" evidence="14">
    <location>
        <begin position="170"/>
        <end position="261"/>
    </location>
</feature>
<gene>
    <name evidence="11" type="primary">prsA</name>
    <name evidence="15" type="ORF">SAMN04489866_11312</name>
</gene>
<dbReference type="STRING" id="2741.SAMN04489866_11312"/>
<comment type="function">
    <text evidence="11">Plays a major role in protein secretion by helping the post-translocational extracellular folding of several secreted proteins.</text>
</comment>
<dbReference type="Proteomes" id="UP000198995">
    <property type="component" value="Unassembled WGS sequence"/>
</dbReference>
<keyword evidence="5 11" id="KW-0732">Signal</keyword>
<dbReference type="SUPFAM" id="SSF109998">
    <property type="entry name" value="Triger factor/SurA peptide-binding domain-like"/>
    <property type="match status" value="1"/>
</dbReference>
<keyword evidence="8 11" id="KW-0564">Palmitate</keyword>
<dbReference type="Gene3D" id="3.10.50.40">
    <property type="match status" value="1"/>
</dbReference>
<dbReference type="EC" id="5.2.1.8" evidence="11"/>
<dbReference type="InterPro" id="IPR046357">
    <property type="entry name" value="PPIase_dom_sf"/>
</dbReference>